<protein>
    <submittedName>
        <fullName evidence="3">Suppressor of fused domain protein</fullName>
    </submittedName>
</protein>
<dbReference type="InterPro" id="IPR037181">
    <property type="entry name" value="SUFU_N"/>
</dbReference>
<keyword evidence="4" id="KW-1185">Reference proteome</keyword>
<feature type="domain" description="Immunity MXAN-0049 protein" evidence="2">
    <location>
        <begin position="59"/>
        <end position="188"/>
    </location>
</feature>
<feature type="domain" description="Suppressor of fused-like" evidence="1">
    <location>
        <begin position="254"/>
        <end position="399"/>
    </location>
</feature>
<gene>
    <name evidence="3" type="ORF">JYK02_20530</name>
</gene>
<evidence type="ECO:0000313" key="4">
    <source>
        <dbReference type="Proteomes" id="UP000664052"/>
    </source>
</evidence>
<dbReference type="SUPFAM" id="SSF103359">
    <property type="entry name" value="Suppressor of Fused, N-terminal domain"/>
    <property type="match status" value="1"/>
</dbReference>
<comment type="caution">
    <text evidence="3">The sequence shown here is derived from an EMBL/GenBank/DDBJ whole genome shotgun (WGS) entry which is preliminary data.</text>
</comment>
<dbReference type="InterPro" id="IPR020941">
    <property type="entry name" value="SUFU-like_domain"/>
</dbReference>
<dbReference type="EMBL" id="JAFIMU010000007">
    <property type="protein sequence ID" value="MBN8229902.1"/>
    <property type="molecule type" value="Genomic_DNA"/>
</dbReference>
<evidence type="ECO:0000313" key="3">
    <source>
        <dbReference type="EMBL" id="MBN8229902.1"/>
    </source>
</evidence>
<evidence type="ECO:0000259" key="1">
    <source>
        <dbReference type="Pfam" id="PF05076"/>
    </source>
</evidence>
<accession>A0ABS3DF85</accession>
<dbReference type="Pfam" id="PF05076">
    <property type="entry name" value="SUFU"/>
    <property type="match status" value="1"/>
</dbReference>
<dbReference type="Proteomes" id="UP000664052">
    <property type="component" value="Unassembled WGS sequence"/>
</dbReference>
<dbReference type="RefSeq" id="WP_207053372.1">
    <property type="nucleotide sequence ID" value="NZ_JAFIMU010000007.1"/>
</dbReference>
<reference evidence="3 4" key="1">
    <citation type="submission" date="2021-02" db="EMBL/GenBank/DDBJ databases">
        <title>De Novo genome assembly of isolated myxobacteria.</title>
        <authorList>
            <person name="Stevens D.C."/>
        </authorList>
    </citation>
    <scope>NUCLEOTIDE SEQUENCE [LARGE SCALE GENOMIC DNA]</scope>
    <source>
        <strain evidence="3 4">ATCC 29039</strain>
    </source>
</reference>
<sequence length="407" mass="45921">MRYFELFDDMELMDRWLPGEARNVQGQEIDDIWQFADGCPVQVNEPLRIPVSHPGRVVDFSTTSVGAAPVVHRRIASVFTELAPGEVQVIPVDVDGQAEPYFILVATRTLRCIDDQQSAEVLYWKPEDGRPEKTGRYRSVMGMRIDTTKVGDARVFRPWGWTGVLIVSEEIKDALERSGATGMSFTEVTGPSEVSPEQREHNRKLQALYERTETARTAFWRTLGTLDENAILPIVVGGGWPARRQVWRVIHRPEGRALFVTDGLSDFFVDTREPSVGFGLELALETDEPQAKWPVTLLERIANELVGHEHLREPARTGLLSMEVDGAHLPEPLLTKDGRVAVLLGMDTPTLPSHFTMPDGQVRLVTVKTLMPRELTYLLEHGREELLHRFNQSHPGHLSKAWRQSVV</sequence>
<dbReference type="InterPro" id="IPR012433">
    <property type="entry name" value="Imm11"/>
</dbReference>
<dbReference type="Pfam" id="PF07791">
    <property type="entry name" value="Imm11"/>
    <property type="match status" value="1"/>
</dbReference>
<organism evidence="3 4">
    <name type="scientific">Corallococcus macrosporus</name>
    <dbReference type="NCBI Taxonomy" id="35"/>
    <lineage>
        <taxon>Bacteria</taxon>
        <taxon>Pseudomonadati</taxon>
        <taxon>Myxococcota</taxon>
        <taxon>Myxococcia</taxon>
        <taxon>Myxococcales</taxon>
        <taxon>Cystobacterineae</taxon>
        <taxon>Myxococcaceae</taxon>
        <taxon>Corallococcus</taxon>
    </lineage>
</organism>
<name>A0ABS3DF85_9BACT</name>
<evidence type="ECO:0000259" key="2">
    <source>
        <dbReference type="Pfam" id="PF07791"/>
    </source>
</evidence>
<proteinExistence type="predicted"/>